<dbReference type="EMBL" id="JANRHJ010000021">
    <property type="protein sequence ID" value="MCR8875173.1"/>
    <property type="molecule type" value="Genomic_DNA"/>
</dbReference>
<dbReference type="InterPro" id="IPR012341">
    <property type="entry name" value="6hp_glycosidase-like_sf"/>
</dbReference>
<protein>
    <recommendedName>
        <fullName evidence="1">CBM6 domain-containing protein</fullName>
    </recommendedName>
</protein>
<evidence type="ECO:0000313" key="3">
    <source>
        <dbReference type="Proteomes" id="UP001204579"/>
    </source>
</evidence>
<dbReference type="InterPro" id="IPR008928">
    <property type="entry name" value="6-hairpin_glycosidase_sf"/>
</dbReference>
<comment type="caution">
    <text evidence="2">The sequence shown here is derived from an EMBL/GenBank/DDBJ whole genome shotgun (WGS) entry which is preliminary data.</text>
</comment>
<dbReference type="SUPFAM" id="SSF48208">
    <property type="entry name" value="Six-hairpin glycosidases"/>
    <property type="match status" value="1"/>
</dbReference>
<keyword evidence="3" id="KW-1185">Reference proteome</keyword>
<dbReference type="GO" id="GO:0030246">
    <property type="term" value="F:carbohydrate binding"/>
    <property type="evidence" value="ECO:0007669"/>
    <property type="project" value="InterPro"/>
</dbReference>
<dbReference type="Pfam" id="PF17389">
    <property type="entry name" value="Bac_rhamnosid6H"/>
    <property type="match status" value="1"/>
</dbReference>
<accession>A0AAW5N7Z5</accession>
<proteinExistence type="predicted"/>
<gene>
    <name evidence="2" type="ORF">NW209_14370</name>
</gene>
<feature type="domain" description="CBM6" evidence="1">
    <location>
        <begin position="603"/>
        <end position="748"/>
    </location>
</feature>
<dbReference type="PANTHER" id="PTHR34987:SF6">
    <property type="entry name" value="ALPHA-L-RHAMNOSIDASE SIX-HAIRPIN GLYCOSIDASE DOMAIN-CONTAINING PROTEIN"/>
    <property type="match status" value="1"/>
</dbReference>
<dbReference type="GO" id="GO:0005975">
    <property type="term" value="P:carbohydrate metabolic process"/>
    <property type="evidence" value="ECO:0007669"/>
    <property type="project" value="InterPro"/>
</dbReference>
<dbReference type="Gene3D" id="2.60.120.260">
    <property type="entry name" value="Galactose-binding domain-like"/>
    <property type="match status" value="1"/>
</dbReference>
<evidence type="ECO:0000313" key="2">
    <source>
        <dbReference type="EMBL" id="MCR8875173.1"/>
    </source>
</evidence>
<dbReference type="InterPro" id="IPR008979">
    <property type="entry name" value="Galactose-bd-like_sf"/>
</dbReference>
<dbReference type="InterPro" id="IPR005084">
    <property type="entry name" value="CBM6"/>
</dbReference>
<dbReference type="RefSeq" id="WP_258336254.1">
    <property type="nucleotide sequence ID" value="NZ_JANRHJ010000021.1"/>
</dbReference>
<dbReference type="Gene3D" id="1.50.10.10">
    <property type="match status" value="1"/>
</dbReference>
<dbReference type="InterPro" id="IPR035396">
    <property type="entry name" value="Bac_rhamnosid6H"/>
</dbReference>
<dbReference type="PROSITE" id="PS51175">
    <property type="entry name" value="CBM6"/>
    <property type="match status" value="1"/>
</dbReference>
<dbReference type="AlphaFoldDB" id="A0AAW5N7Z5"/>
<sequence length="750" mass="83668">MKTIPLLLSALALTVNGGAQNIVETSAYSWRGDTIFQGEFRAWAPSDDCILSTYSAQPGYFMPVDKEWKVNNDLSPYPRLSSSNRLHNAIYNMGLDEMINNVEPDSTLRTGKEWSGVWTRDVSYSIILSMGYLQPLASKVSLMKKVNANGRIIQDTGSGGAWPVSSDRMIWAVAAYELYKVTGDRDWLEYIYSVISNSMEDDLQTLYGTSGLVRGETSFIDWREQSYPKWMQTVDIYQSESLSTSVVHYQALRVLADIAQELGKKQEAAKYAGLADKLKEVINRELWLDDKGFYAMYRYGRNHLILNPRVETLGESLSILFGVAPQDRAERITQNNPNTPYGVAIFYPQIKDMPSYHNNALWPFVASYWALANAQVKNEVGALQAIGSVFRPAALFATNKENFNLDNGDIATELNSSNMLWSLAGNLALTYRMLFGIHFETDGLRFEPFVPKALSDTRTLTNFRYRNAVLDITVEGYGDRIQSFTVNGKASEPFIGAKAKGKLDIRIVMANQDIAPMKVTYAPNRKAPLTPISRLVEMNGESYLAWNPIEYIAGYKVIRNGEVIATTRNTSYRLETPGEYQVLGFDENGIESFASEPVQYHSILIQSLGGKATQLGSAQVSYQPTEPVSGFWGEGFVELDRQTGPVSIPLELPADGTYYLALHYANGNGPVNTENKAAIRTLLVDGQKVGTVVMPHRGQGNWYDWGLSNSIPVTLTKGNHTLTIEFRPENENMNLNTNHALVDAVRIVCP</sequence>
<dbReference type="SUPFAM" id="SSF49785">
    <property type="entry name" value="Galactose-binding domain-like"/>
    <property type="match status" value="1"/>
</dbReference>
<reference evidence="2 3" key="1">
    <citation type="submission" date="2022-08" db="EMBL/GenBank/DDBJ databases">
        <authorList>
            <person name="Zeman M."/>
            <person name="Kubasova T."/>
        </authorList>
    </citation>
    <scope>NUCLEOTIDE SEQUENCE [LARGE SCALE GENOMIC DNA]</scope>
    <source>
        <strain evidence="2 3">ET62</strain>
    </source>
</reference>
<dbReference type="Gene3D" id="2.60.420.10">
    <property type="entry name" value="Maltose phosphorylase, domain 3"/>
    <property type="match status" value="1"/>
</dbReference>
<dbReference type="Proteomes" id="UP001204579">
    <property type="component" value="Unassembled WGS sequence"/>
</dbReference>
<evidence type="ECO:0000259" key="1">
    <source>
        <dbReference type="PROSITE" id="PS51175"/>
    </source>
</evidence>
<organism evidence="2 3">
    <name type="scientific">Phocaeicola barnesiae</name>
    <dbReference type="NCBI Taxonomy" id="376804"/>
    <lineage>
        <taxon>Bacteria</taxon>
        <taxon>Pseudomonadati</taxon>
        <taxon>Bacteroidota</taxon>
        <taxon>Bacteroidia</taxon>
        <taxon>Bacteroidales</taxon>
        <taxon>Bacteroidaceae</taxon>
        <taxon>Phocaeicola</taxon>
    </lineage>
</organism>
<dbReference type="PANTHER" id="PTHR34987">
    <property type="entry name" value="C, PUTATIVE (AFU_ORTHOLOGUE AFUA_3G02880)-RELATED"/>
    <property type="match status" value="1"/>
</dbReference>
<name>A0AAW5N7Z5_9BACT</name>